<gene>
    <name evidence="1" type="ORF">K05K4_19180</name>
</gene>
<dbReference type="RefSeq" id="WP_086046880.1">
    <property type="nucleotide sequence ID" value="NZ_CP017889.1"/>
</dbReference>
<accession>A0A1W6U6Y0</accession>
<name>A0A1W6U6Y0_VIBAL</name>
<proteinExistence type="predicted"/>
<organism evidence="1">
    <name type="scientific">Vibrio alginolyticus</name>
    <dbReference type="NCBI Taxonomy" id="663"/>
    <lineage>
        <taxon>Bacteria</taxon>
        <taxon>Pseudomonadati</taxon>
        <taxon>Pseudomonadota</taxon>
        <taxon>Gammaproteobacteria</taxon>
        <taxon>Vibrionales</taxon>
        <taxon>Vibrionaceae</taxon>
        <taxon>Vibrio</taxon>
    </lineage>
</organism>
<evidence type="ECO:0000313" key="1">
    <source>
        <dbReference type="EMBL" id="ARP18752.1"/>
    </source>
</evidence>
<dbReference type="AlphaFoldDB" id="A0A1W6U6Y0"/>
<reference evidence="1" key="1">
    <citation type="submission" date="2016-10" db="EMBL/GenBank/DDBJ databases">
        <title>The High Quality Genome of Vibrio alginolyticus K01M1.</title>
        <authorList>
            <person name="Wendling C."/>
            <person name="Chibani C.M."/>
            <person name="Hertel R."/>
            <person name="Sproer C."/>
            <person name="Bunk B."/>
            <person name="Overmann J."/>
            <person name="Roth O."/>
            <person name="Liesegang H."/>
        </authorList>
    </citation>
    <scope>NUCLEOTIDE SEQUENCE</scope>
    <source>
        <strain evidence="1">K05K4</strain>
    </source>
</reference>
<dbReference type="EMBL" id="CP017902">
    <property type="protein sequence ID" value="ARP18752.1"/>
    <property type="molecule type" value="Genomic_DNA"/>
</dbReference>
<protein>
    <submittedName>
        <fullName evidence="1">Uncharacterized protein</fullName>
    </submittedName>
</protein>
<sequence>MSIFEAIRVKIRINFISDSNMNYKCYGHFYSSSELNFRDVLLITDLDDISDDTQIDLLMVMMNPGSSEPKDQNVKVTIFSKSCVLTKPDNTQSQIMKVMADNNFRTAIVINLSDVRESKSSLFTRKLKGLSFGSFGDRHSIFSENRSEELDQILEKCKTSSVVFASGVNYKLRFLTSRAVSKFDAYRIAGNKSKKGLFYHPLPRSKEKQREWVRDINEQLKRLTT</sequence>